<evidence type="ECO:0000256" key="3">
    <source>
        <dbReference type="ARBA" id="ARBA00022857"/>
    </source>
</evidence>
<proteinExistence type="inferred from homology"/>
<name>A0A7S1CHT1_9STRA</name>
<dbReference type="GO" id="GO:0006559">
    <property type="term" value="P:L-phenylalanine catabolic process"/>
    <property type="evidence" value="ECO:0007669"/>
    <property type="project" value="TreeGrafter"/>
</dbReference>
<keyword evidence="4" id="KW-0560">Oxidoreductase</keyword>
<evidence type="ECO:0000256" key="4">
    <source>
        <dbReference type="ARBA" id="ARBA00023002"/>
    </source>
</evidence>
<dbReference type="AlphaFoldDB" id="A0A7S1CHT1"/>
<evidence type="ECO:0000256" key="7">
    <source>
        <dbReference type="ARBA" id="ARBA00039520"/>
    </source>
</evidence>
<gene>
    <name evidence="9" type="ORF">BSP0115_LOCUS11754</name>
</gene>
<dbReference type="Gene3D" id="3.40.50.720">
    <property type="entry name" value="NAD(P)-binding Rossmann-like Domain"/>
    <property type="match status" value="1"/>
</dbReference>
<organism evidence="9">
    <name type="scientific">Bicosoecida sp. CB-2014</name>
    <dbReference type="NCBI Taxonomy" id="1486930"/>
    <lineage>
        <taxon>Eukaryota</taxon>
        <taxon>Sar</taxon>
        <taxon>Stramenopiles</taxon>
        <taxon>Bigyra</taxon>
        <taxon>Opalozoa</taxon>
        <taxon>Bicosoecida</taxon>
    </lineage>
</organism>
<comment type="subunit">
    <text evidence="2">Homodimer.</text>
</comment>
<protein>
    <recommendedName>
        <fullName evidence="7">Dihydropteridine reductase</fullName>
        <ecNumber evidence="6">1.5.1.34</ecNumber>
    </recommendedName>
    <alternativeName>
        <fullName evidence="8">Quinoid dihydropteridine reductase</fullName>
    </alternativeName>
</protein>
<evidence type="ECO:0000256" key="2">
    <source>
        <dbReference type="ARBA" id="ARBA00011738"/>
    </source>
</evidence>
<reference evidence="9" key="1">
    <citation type="submission" date="2021-01" db="EMBL/GenBank/DDBJ databases">
        <authorList>
            <person name="Corre E."/>
            <person name="Pelletier E."/>
            <person name="Niang G."/>
            <person name="Scheremetjew M."/>
            <person name="Finn R."/>
            <person name="Kale V."/>
            <person name="Holt S."/>
            <person name="Cochrane G."/>
            <person name="Meng A."/>
            <person name="Brown T."/>
            <person name="Cohen L."/>
        </authorList>
    </citation>
    <scope>NUCLEOTIDE SEQUENCE</scope>
    <source>
        <strain evidence="9">Ms1</strain>
    </source>
</reference>
<evidence type="ECO:0000256" key="8">
    <source>
        <dbReference type="ARBA" id="ARBA00041348"/>
    </source>
</evidence>
<evidence type="ECO:0000256" key="6">
    <source>
        <dbReference type="ARBA" id="ARBA00039153"/>
    </source>
</evidence>
<dbReference type="InterPro" id="IPR002347">
    <property type="entry name" value="SDR_fam"/>
</dbReference>
<keyword evidence="5" id="KW-0783">Tetrahydrobiopterin biosynthesis</keyword>
<dbReference type="Pfam" id="PF13561">
    <property type="entry name" value="adh_short_C2"/>
    <property type="match status" value="1"/>
</dbReference>
<accession>A0A7S1CHT1</accession>
<dbReference type="EMBL" id="HBFS01017478">
    <property type="protein sequence ID" value="CAD8918492.1"/>
    <property type="molecule type" value="Transcribed_RNA"/>
</dbReference>
<dbReference type="PANTHER" id="PTHR15104">
    <property type="entry name" value="DIHYDROPTERIDINE REDUCTASE"/>
    <property type="match status" value="1"/>
</dbReference>
<dbReference type="GO" id="GO:0005737">
    <property type="term" value="C:cytoplasm"/>
    <property type="evidence" value="ECO:0007669"/>
    <property type="project" value="TreeGrafter"/>
</dbReference>
<dbReference type="SUPFAM" id="SSF51735">
    <property type="entry name" value="NAD(P)-binding Rossmann-fold domains"/>
    <property type="match status" value="1"/>
</dbReference>
<dbReference type="PROSITE" id="PS00061">
    <property type="entry name" value="ADH_SHORT"/>
    <property type="match status" value="1"/>
</dbReference>
<dbReference type="GO" id="GO:0004155">
    <property type="term" value="F:6,7-dihydropteridine reductase activity"/>
    <property type="evidence" value="ECO:0007669"/>
    <property type="project" value="UniProtKB-EC"/>
</dbReference>
<evidence type="ECO:0000256" key="5">
    <source>
        <dbReference type="ARBA" id="ARBA00023007"/>
    </source>
</evidence>
<dbReference type="GO" id="GO:0070402">
    <property type="term" value="F:NADPH binding"/>
    <property type="evidence" value="ECO:0007669"/>
    <property type="project" value="TreeGrafter"/>
</dbReference>
<dbReference type="GO" id="GO:0070404">
    <property type="term" value="F:NADH binding"/>
    <property type="evidence" value="ECO:0007669"/>
    <property type="project" value="TreeGrafter"/>
</dbReference>
<dbReference type="PANTHER" id="PTHR15104:SF0">
    <property type="entry name" value="DIHYDROPTERIDINE REDUCTASE"/>
    <property type="match status" value="1"/>
</dbReference>
<dbReference type="InterPro" id="IPR020904">
    <property type="entry name" value="Sc_DH/Rdtase_CS"/>
</dbReference>
<sequence length="250" mass="24685">MAAASVPAGSAGMATAAASARRVAVLGGCGALGRAVVDAFKGAGWSTTSIDMAESKSADSNILLPKEGDWSGFLDEAAEVDVAGGSYNAVVCAAGGWAGGAPGDDGFMKSVDFLYRVNFLTAAASARLAAKYLAPGGLLALTGAAAALQGGTPGMAAYGMTKAATHHLVKSMAEPGALPDGCASVAVLPITIDTPSNRAAMPKADHGTWTPPAAFAELLLAWAEGKGREANGALVVAETVAGETKFSVQG</sequence>
<dbReference type="InterPro" id="IPR036291">
    <property type="entry name" value="NAD(P)-bd_dom_sf"/>
</dbReference>
<dbReference type="GO" id="GO:0006729">
    <property type="term" value="P:tetrahydrobiopterin biosynthetic process"/>
    <property type="evidence" value="ECO:0007669"/>
    <property type="project" value="UniProtKB-KW"/>
</dbReference>
<keyword evidence="3" id="KW-0521">NADP</keyword>
<evidence type="ECO:0000256" key="1">
    <source>
        <dbReference type="ARBA" id="ARBA00006484"/>
    </source>
</evidence>
<comment type="similarity">
    <text evidence="1">Belongs to the short-chain dehydrogenases/reductases (SDR) family.</text>
</comment>
<dbReference type="FunFam" id="3.40.50.720:FF:000157">
    <property type="entry name" value="Quinoid dihydropteridine reductase"/>
    <property type="match status" value="1"/>
</dbReference>
<evidence type="ECO:0000313" key="9">
    <source>
        <dbReference type="EMBL" id="CAD8918492.1"/>
    </source>
</evidence>
<dbReference type="EC" id="1.5.1.34" evidence="6"/>